<dbReference type="SUPFAM" id="SSF55681">
    <property type="entry name" value="Class II aaRS and biotin synthetases"/>
    <property type="match status" value="1"/>
</dbReference>
<dbReference type="InterPro" id="IPR012340">
    <property type="entry name" value="NA-bd_OB-fold"/>
</dbReference>
<dbReference type="Pfam" id="PF00152">
    <property type="entry name" value="tRNA-synt_2"/>
    <property type="match status" value="1"/>
</dbReference>
<organism evidence="9 10">
    <name type="scientific">Candidatus Nasuia deltocephalinicola str. NAS-ALF</name>
    <dbReference type="NCBI Taxonomy" id="1343077"/>
    <lineage>
        <taxon>Bacteria</taxon>
        <taxon>Pseudomonadati</taxon>
        <taxon>Pseudomonadota</taxon>
        <taxon>Betaproteobacteria</taxon>
        <taxon>Candidatus Nasuia</taxon>
    </lineage>
</organism>
<dbReference type="Proteomes" id="UP000015382">
    <property type="component" value="Chromosome"/>
</dbReference>
<keyword evidence="4" id="KW-0067">ATP-binding</keyword>
<evidence type="ECO:0000313" key="9">
    <source>
        <dbReference type="EMBL" id="AGS33255.1"/>
    </source>
</evidence>
<evidence type="ECO:0000256" key="2">
    <source>
        <dbReference type="ARBA" id="ARBA00022598"/>
    </source>
</evidence>
<feature type="transmembrane region" description="Helical" evidence="7">
    <location>
        <begin position="101"/>
        <end position="126"/>
    </location>
</feature>
<dbReference type="Gene3D" id="3.30.930.10">
    <property type="entry name" value="Bira Bifunctional Protein, Domain 2"/>
    <property type="match status" value="2"/>
</dbReference>
<dbReference type="SUPFAM" id="SSF50249">
    <property type="entry name" value="Nucleic acid-binding proteins"/>
    <property type="match status" value="1"/>
</dbReference>
<keyword evidence="3" id="KW-0547">Nucleotide-binding</keyword>
<dbReference type="InterPro" id="IPR004364">
    <property type="entry name" value="Aa-tRNA-synt_II"/>
</dbReference>
<feature type="transmembrane region" description="Helical" evidence="7">
    <location>
        <begin position="391"/>
        <end position="409"/>
    </location>
</feature>
<dbReference type="PANTHER" id="PTHR22594">
    <property type="entry name" value="ASPARTYL/LYSYL-TRNA SYNTHETASE"/>
    <property type="match status" value="1"/>
</dbReference>
<keyword evidence="6" id="KW-0030">Aminoacyl-tRNA synthetase</keyword>
<evidence type="ECO:0000313" key="10">
    <source>
        <dbReference type="Proteomes" id="UP000015382"/>
    </source>
</evidence>
<feature type="domain" description="Aminoacyl-transfer RNA synthetases class-II family profile" evidence="8">
    <location>
        <begin position="134"/>
        <end position="539"/>
    </location>
</feature>
<dbReference type="GO" id="GO:0005524">
    <property type="term" value="F:ATP binding"/>
    <property type="evidence" value="ECO:0007669"/>
    <property type="project" value="UniProtKB-KW"/>
</dbReference>
<evidence type="ECO:0000256" key="7">
    <source>
        <dbReference type="SAM" id="Phobius"/>
    </source>
</evidence>
<dbReference type="KEGG" id="ndl:NASALF_117"/>
<dbReference type="GO" id="GO:0004815">
    <property type="term" value="F:aspartate-tRNA ligase activity"/>
    <property type="evidence" value="ECO:0007669"/>
    <property type="project" value="UniProtKB-EC"/>
</dbReference>
<keyword evidence="7" id="KW-1133">Transmembrane helix</keyword>
<dbReference type="OrthoDB" id="9802326at2"/>
<protein>
    <submittedName>
        <fullName evidence="9">Aspartyl-tRNA synthetase</fullName>
        <ecNumber evidence="9">6.1.1.12</ecNumber>
    </submittedName>
</protein>
<proteinExistence type="inferred from homology"/>
<dbReference type="InterPro" id="IPR002312">
    <property type="entry name" value="Asp/Asn-tRNA-synth_IIb"/>
</dbReference>
<reference evidence="9 10" key="1">
    <citation type="journal article" date="2013" name="Genome Biol. Evol.">
        <title>Small, smaller, smallest: the origins and evolution of ancient dual symbioses in a Phloem-feeding insect.</title>
        <authorList>
            <person name="Bennett G.M."/>
            <person name="Moran N.A."/>
        </authorList>
    </citation>
    <scope>NUCLEOTIDE SEQUENCE [LARGE SCALE GENOMIC DNA]</scope>
    <source>
        <strain evidence="9 10">ALF</strain>
    </source>
</reference>
<evidence type="ECO:0000256" key="6">
    <source>
        <dbReference type="ARBA" id="ARBA00023146"/>
    </source>
</evidence>
<dbReference type="AlphaFoldDB" id="S5SY96"/>
<dbReference type="PATRIC" id="fig|1343077.3.peg.128"/>
<dbReference type="EMBL" id="CP006059">
    <property type="protein sequence ID" value="AGS33255.1"/>
    <property type="molecule type" value="Genomic_DNA"/>
</dbReference>
<dbReference type="HOGENOM" id="CLU_501252_0_0_4"/>
<dbReference type="PRINTS" id="PR01042">
    <property type="entry name" value="TRNASYNTHASP"/>
</dbReference>
<dbReference type="GO" id="GO:0005737">
    <property type="term" value="C:cytoplasm"/>
    <property type="evidence" value="ECO:0007669"/>
    <property type="project" value="InterPro"/>
</dbReference>
<feature type="transmembrane region" description="Helical" evidence="7">
    <location>
        <begin position="242"/>
        <end position="263"/>
    </location>
</feature>
<evidence type="ECO:0000256" key="3">
    <source>
        <dbReference type="ARBA" id="ARBA00022741"/>
    </source>
</evidence>
<dbReference type="Gene3D" id="3.30.1360.30">
    <property type="entry name" value="GAD-like domain"/>
    <property type="match status" value="1"/>
</dbReference>
<keyword evidence="7" id="KW-0472">Membrane</keyword>
<gene>
    <name evidence="9" type="primary">aspS</name>
    <name evidence="9" type="ORF">NASALF_117</name>
</gene>
<keyword evidence="10" id="KW-1185">Reference proteome</keyword>
<evidence type="ECO:0000256" key="1">
    <source>
        <dbReference type="ARBA" id="ARBA00006303"/>
    </source>
</evidence>
<keyword evidence="5" id="KW-0648">Protein biosynthesis</keyword>
<feature type="transmembrane region" description="Helical" evidence="7">
    <location>
        <begin position="7"/>
        <end position="26"/>
    </location>
</feature>
<keyword evidence="7" id="KW-0812">Transmembrane</keyword>
<dbReference type="EC" id="6.1.1.12" evidence="9"/>
<dbReference type="PANTHER" id="PTHR22594:SF5">
    <property type="entry name" value="ASPARTATE--TRNA LIGASE, MITOCHONDRIAL"/>
    <property type="match status" value="1"/>
</dbReference>
<comment type="similarity">
    <text evidence="1">Belongs to the class-II aminoacyl-tRNA synthetase family. Type 1 subfamily.</text>
</comment>
<dbReference type="InterPro" id="IPR006195">
    <property type="entry name" value="aa-tRNA-synth_II"/>
</dbReference>
<dbReference type="PROSITE" id="PS50862">
    <property type="entry name" value="AA_TRNA_LIGASE_II"/>
    <property type="match status" value="1"/>
</dbReference>
<evidence type="ECO:0000259" key="8">
    <source>
        <dbReference type="PROSITE" id="PS50862"/>
    </source>
</evidence>
<sequence>MYEKICGLYRLVGSIPTSDIFLFLFIKNYLNKIFFLKGKIKSIRFQGFFIFFDLELNSNILQVIFNKNKFNFEYLKIGCSINISGFFIFRNKININYFKKFGFFDFFLINFYTFNLLLNCNNIFFLNKYWFFKNRLLIFLNNFLYFENFIYIETPILNKFFSEGSRVYIIPSRSRNLFFSLAQSPQIYKQILIVKQVFKYYQIAKCFRDEDFRSDRNNEFIQLDLEISFIFNLDIIFFLEKIFFYIIYFFLIFFNYKFSSIFYRNSLKIFNSDKPDLRFKFNLLYNNYFLSLFFFFKKFKIFFSFINLYTFFGNNFKNYCFFLEKQKIFYYFFIFKKIFYINIFNIKNFINIFLFEFLILNKIYFCQLFIFNYFKLIIYNKFNLYFIKKNIINNSFFFLWILNFPLFKYNNYLKGYTHLTNPFSCIIEFDLIYLDLNPLKCLSKSYDLVINGIEIGGGSIRNEKSFLQKKIFLIVKNIYNVNYNFSFFINFLKKSPPDHGGVGLGLDRILMIILGLNNIKSISIFNKSNSGNCFFSKSPNLII</sequence>
<dbReference type="GO" id="GO:0006422">
    <property type="term" value="P:aspartyl-tRNA aminoacylation"/>
    <property type="evidence" value="ECO:0007669"/>
    <property type="project" value="TreeGrafter"/>
</dbReference>
<feature type="transmembrane region" description="Helical" evidence="7">
    <location>
        <begin position="328"/>
        <end position="346"/>
    </location>
</feature>
<feature type="transmembrane region" description="Helical" evidence="7">
    <location>
        <begin position="284"/>
        <end position="308"/>
    </location>
</feature>
<evidence type="ECO:0000256" key="5">
    <source>
        <dbReference type="ARBA" id="ARBA00022917"/>
    </source>
</evidence>
<evidence type="ECO:0000256" key="4">
    <source>
        <dbReference type="ARBA" id="ARBA00022840"/>
    </source>
</evidence>
<name>S5SY96_9PROT</name>
<accession>S5SY96</accession>
<dbReference type="InterPro" id="IPR004115">
    <property type="entry name" value="GAD-like_sf"/>
</dbReference>
<dbReference type="InterPro" id="IPR045864">
    <property type="entry name" value="aa-tRNA-synth_II/BPL/LPL"/>
</dbReference>
<feature type="transmembrane region" description="Helical" evidence="7">
    <location>
        <begin position="353"/>
        <end position="371"/>
    </location>
</feature>
<keyword evidence="2 9" id="KW-0436">Ligase</keyword>